<dbReference type="Pfam" id="PF12900">
    <property type="entry name" value="Pyridox_ox_2"/>
    <property type="match status" value="1"/>
</dbReference>
<dbReference type="SUPFAM" id="SSF50475">
    <property type="entry name" value="FMN-binding split barrel"/>
    <property type="match status" value="1"/>
</dbReference>
<sequence>MYDAEGLTILTERECRELLASVPIGRIVYTDRALPAVQPVNFVMCDGEVMILTPADSKLATATQNTVVAFEIDHFNHEATAGWSVVIIGHAHLHPKEDQPPHLAITPELISGRRLPPKETP</sequence>
<dbReference type="Gene3D" id="2.30.110.10">
    <property type="entry name" value="Electron Transport, Fmn-binding Protein, Chain A"/>
    <property type="match status" value="1"/>
</dbReference>
<gene>
    <name evidence="2" type="ORF">GCM10023191_071090</name>
</gene>
<evidence type="ECO:0000313" key="2">
    <source>
        <dbReference type="EMBL" id="GAA4509654.1"/>
    </source>
</evidence>
<dbReference type="RefSeq" id="WP_345471402.1">
    <property type="nucleotide sequence ID" value="NZ_BAABHF010000045.1"/>
</dbReference>
<dbReference type="InterPro" id="IPR024747">
    <property type="entry name" value="Pyridox_Oxase-rel"/>
</dbReference>
<evidence type="ECO:0000313" key="3">
    <source>
        <dbReference type="Proteomes" id="UP001500503"/>
    </source>
</evidence>
<reference evidence="3" key="1">
    <citation type="journal article" date="2019" name="Int. J. Syst. Evol. Microbiol.">
        <title>The Global Catalogue of Microorganisms (GCM) 10K type strain sequencing project: providing services to taxonomists for standard genome sequencing and annotation.</title>
        <authorList>
            <consortium name="The Broad Institute Genomics Platform"/>
            <consortium name="The Broad Institute Genome Sequencing Center for Infectious Disease"/>
            <person name="Wu L."/>
            <person name="Ma J."/>
        </authorList>
    </citation>
    <scope>NUCLEOTIDE SEQUENCE [LARGE SCALE GENOMIC DNA]</scope>
    <source>
        <strain evidence="3">JCM 17933</strain>
    </source>
</reference>
<feature type="region of interest" description="Disordered" evidence="1">
    <location>
        <begin position="95"/>
        <end position="121"/>
    </location>
</feature>
<dbReference type="Proteomes" id="UP001500503">
    <property type="component" value="Unassembled WGS sequence"/>
</dbReference>
<evidence type="ECO:0008006" key="4">
    <source>
        <dbReference type="Google" id="ProtNLM"/>
    </source>
</evidence>
<name>A0ABP8QTU4_9ACTN</name>
<organism evidence="2 3">
    <name type="scientific">Actinoallomurus oryzae</name>
    <dbReference type="NCBI Taxonomy" id="502180"/>
    <lineage>
        <taxon>Bacteria</taxon>
        <taxon>Bacillati</taxon>
        <taxon>Actinomycetota</taxon>
        <taxon>Actinomycetes</taxon>
        <taxon>Streptosporangiales</taxon>
        <taxon>Thermomonosporaceae</taxon>
        <taxon>Actinoallomurus</taxon>
    </lineage>
</organism>
<evidence type="ECO:0000256" key="1">
    <source>
        <dbReference type="SAM" id="MobiDB-lite"/>
    </source>
</evidence>
<dbReference type="EMBL" id="BAABHF010000045">
    <property type="protein sequence ID" value="GAA4509654.1"/>
    <property type="molecule type" value="Genomic_DNA"/>
</dbReference>
<proteinExistence type="predicted"/>
<accession>A0ABP8QTU4</accession>
<protein>
    <recommendedName>
        <fullName evidence="4">Pyridoxamine 5'-phosphate oxidase</fullName>
    </recommendedName>
</protein>
<dbReference type="InterPro" id="IPR012349">
    <property type="entry name" value="Split_barrel_FMN-bd"/>
</dbReference>
<comment type="caution">
    <text evidence="2">The sequence shown here is derived from an EMBL/GenBank/DDBJ whole genome shotgun (WGS) entry which is preliminary data.</text>
</comment>
<keyword evidence="3" id="KW-1185">Reference proteome</keyword>